<organism evidence="3 4">
    <name type="scientific">Apostasia shenzhenica</name>
    <dbReference type="NCBI Taxonomy" id="1088818"/>
    <lineage>
        <taxon>Eukaryota</taxon>
        <taxon>Viridiplantae</taxon>
        <taxon>Streptophyta</taxon>
        <taxon>Embryophyta</taxon>
        <taxon>Tracheophyta</taxon>
        <taxon>Spermatophyta</taxon>
        <taxon>Magnoliopsida</taxon>
        <taxon>Liliopsida</taxon>
        <taxon>Asparagales</taxon>
        <taxon>Orchidaceae</taxon>
        <taxon>Apostasioideae</taxon>
        <taxon>Apostasia</taxon>
    </lineage>
</organism>
<evidence type="ECO:0000256" key="1">
    <source>
        <dbReference type="SAM" id="SignalP"/>
    </source>
</evidence>
<dbReference type="AlphaFoldDB" id="A0A2I0AIC8"/>
<dbReference type="PANTHER" id="PTHR31104">
    <property type="entry name" value="PEPTIDE-N4-(N-ACETYL-BETA-GLUCOSAMINYL)ASPARAGINE AMIDASE A PROTEIN"/>
    <property type="match status" value="1"/>
</dbReference>
<sequence length="587" mass="63207">MSLNYITLFPVLLLLLPGSAAAAALFPFPPPPASPVNVTLEYIDPTLPPLLPGHDPKCSLTVLQHDFANTAGEPPISAAYAPPPDCPAPWSRVVIELSGRASDIQKDRIAAIWVDGSEILRTSTPFPMAPGVFWRVRKDVTRYTALLRGPPVVAAAADAGGETTFSMMLENSNASLPGVYSVNVSLHFYRGAVAGEKLTAHPTVKGLYRQPADLILPISSDAGDCCPGGYWFKVHNDSDEKLTALAIPNNTYRAVLELYASHHGEDEYWYSNPLRSTTASSSSKANGGFRQVSVSIDKLFAGAVVPFPVIYPGSINPFFWAPVSAIGVYDLPSYDLDLTPFVGLLLDGREHEFRLTVTDSRPFWLVSGNLHLWLDAWSDGVEGALVRHRAPPLRLNRQTDWRGSDGKSSVDGQVIVRFAGWVSSSKGNMTTSVRQRLKFKSKVEVRGRGTVKLAAMEVNSRTDVGTKLNRAVVGRVKVSREAPLVMVTESSNGGGGSELRKTKMSHGLTESSSVVAEGEAEFSAVADLQEAEGTELVADKGAALWGSGDTRSTYSFRDDKACYLRTVNVVGGRVRDDVETATCAAAA</sequence>
<keyword evidence="1" id="KW-0732">Signal</keyword>
<dbReference type="InterPro" id="IPR056948">
    <property type="entry name" value="PNGaseA_N"/>
</dbReference>
<protein>
    <submittedName>
        <fullName evidence="3">Peptide-N4-(N-acetyl-beta-glucosaminyl)asparagine amidase A</fullName>
    </submittedName>
</protein>
<dbReference type="OrthoDB" id="1612078at2759"/>
<dbReference type="Proteomes" id="UP000236161">
    <property type="component" value="Unassembled WGS sequence"/>
</dbReference>
<feature type="chain" id="PRO_5014148543" evidence="1">
    <location>
        <begin position="23"/>
        <end position="587"/>
    </location>
</feature>
<feature type="domain" description="Peptide N-acetyl-beta-D-glucosaminyl asparaginase amidase A N-terminal" evidence="2">
    <location>
        <begin position="55"/>
        <end position="388"/>
    </location>
</feature>
<evidence type="ECO:0000313" key="3">
    <source>
        <dbReference type="EMBL" id="PKA55309.1"/>
    </source>
</evidence>
<dbReference type="Pfam" id="PF12222">
    <property type="entry name" value="PNGaseA"/>
    <property type="match status" value="1"/>
</dbReference>
<keyword evidence="4" id="KW-1185">Reference proteome</keyword>
<proteinExistence type="predicted"/>
<dbReference type="EMBL" id="KZ451980">
    <property type="protein sequence ID" value="PKA55309.1"/>
    <property type="molecule type" value="Genomic_DNA"/>
</dbReference>
<accession>A0A2I0AIC8</accession>
<gene>
    <name evidence="3" type="ORF">AXF42_Ash003946</name>
</gene>
<dbReference type="InterPro" id="IPR021102">
    <property type="entry name" value="PNGase_A"/>
</dbReference>
<name>A0A2I0AIC8_9ASPA</name>
<feature type="signal peptide" evidence="1">
    <location>
        <begin position="1"/>
        <end position="22"/>
    </location>
</feature>
<evidence type="ECO:0000313" key="4">
    <source>
        <dbReference type="Proteomes" id="UP000236161"/>
    </source>
</evidence>
<evidence type="ECO:0000259" key="2">
    <source>
        <dbReference type="Pfam" id="PF12222"/>
    </source>
</evidence>
<reference evidence="3 4" key="1">
    <citation type="journal article" date="2017" name="Nature">
        <title>The Apostasia genome and the evolution of orchids.</title>
        <authorList>
            <person name="Zhang G.Q."/>
            <person name="Liu K.W."/>
            <person name="Li Z."/>
            <person name="Lohaus R."/>
            <person name="Hsiao Y.Y."/>
            <person name="Niu S.C."/>
            <person name="Wang J.Y."/>
            <person name="Lin Y.C."/>
            <person name="Xu Q."/>
            <person name="Chen L.J."/>
            <person name="Yoshida K."/>
            <person name="Fujiwara S."/>
            <person name="Wang Z.W."/>
            <person name="Zhang Y.Q."/>
            <person name="Mitsuda N."/>
            <person name="Wang M."/>
            <person name="Liu G.H."/>
            <person name="Pecoraro L."/>
            <person name="Huang H.X."/>
            <person name="Xiao X.J."/>
            <person name="Lin M."/>
            <person name="Wu X.Y."/>
            <person name="Wu W.L."/>
            <person name="Chen Y.Y."/>
            <person name="Chang S.B."/>
            <person name="Sakamoto S."/>
            <person name="Ohme-Takagi M."/>
            <person name="Yagi M."/>
            <person name="Zeng S.J."/>
            <person name="Shen C.Y."/>
            <person name="Yeh C.M."/>
            <person name="Luo Y.B."/>
            <person name="Tsai W.C."/>
            <person name="Van de Peer Y."/>
            <person name="Liu Z.J."/>
        </authorList>
    </citation>
    <scope>NUCLEOTIDE SEQUENCE [LARGE SCALE GENOMIC DNA]</scope>
    <source>
        <strain evidence="4">cv. Shenzhen</strain>
        <tissue evidence="3">Stem</tissue>
    </source>
</reference>